<sequence length="99" mass="11154">MWPFVFLQSWMQTASAVMGLALDAQSVVNLRLMGLAGLRPSPRGECWRMIQEKPQAFWAAGLAWQKALLAGGDWHAQTQAATRPLARKARSNHRRLARR</sequence>
<gene>
    <name evidence="2" type="ORF">QF118_16690</name>
</gene>
<keyword evidence="3" id="KW-1185">Reference proteome</keyword>
<evidence type="ECO:0000313" key="3">
    <source>
        <dbReference type="Proteomes" id="UP001241605"/>
    </source>
</evidence>
<accession>A0ABY8QHA3</accession>
<dbReference type="Proteomes" id="UP001241605">
    <property type="component" value="Chromosome"/>
</dbReference>
<proteinExistence type="predicted"/>
<protein>
    <submittedName>
        <fullName evidence="2">Antifreeze protein</fullName>
    </submittedName>
</protein>
<dbReference type="RefSeq" id="WP_282300174.1">
    <property type="nucleotide sequence ID" value="NZ_CP124616.1"/>
</dbReference>
<name>A0ABY8QHA3_9RHOB</name>
<feature type="region of interest" description="Disordered" evidence="1">
    <location>
        <begin position="79"/>
        <end position="99"/>
    </location>
</feature>
<organism evidence="2 3">
    <name type="scientific">Tropicibacter oceani</name>
    <dbReference type="NCBI Taxonomy" id="3058420"/>
    <lineage>
        <taxon>Bacteria</taxon>
        <taxon>Pseudomonadati</taxon>
        <taxon>Pseudomonadota</taxon>
        <taxon>Alphaproteobacteria</taxon>
        <taxon>Rhodobacterales</taxon>
        <taxon>Roseobacteraceae</taxon>
        <taxon>Tropicibacter</taxon>
    </lineage>
</organism>
<evidence type="ECO:0000256" key="1">
    <source>
        <dbReference type="SAM" id="MobiDB-lite"/>
    </source>
</evidence>
<dbReference type="EMBL" id="CP124616">
    <property type="protein sequence ID" value="WGW03542.1"/>
    <property type="molecule type" value="Genomic_DNA"/>
</dbReference>
<evidence type="ECO:0000313" key="2">
    <source>
        <dbReference type="EMBL" id="WGW03542.1"/>
    </source>
</evidence>
<reference evidence="2 3" key="1">
    <citation type="submission" date="2023-05" db="EMBL/GenBank/DDBJ databases">
        <title>YMD87, complete Genome.</title>
        <authorList>
            <person name="Zhang J."/>
            <person name="Xu X."/>
        </authorList>
    </citation>
    <scope>NUCLEOTIDE SEQUENCE [LARGE SCALE GENOMIC DNA]</scope>
    <source>
        <strain evidence="2 3">YMD87</strain>
    </source>
</reference>
<feature type="compositionally biased region" description="Basic residues" evidence="1">
    <location>
        <begin position="85"/>
        <end position="99"/>
    </location>
</feature>